<keyword evidence="3" id="KW-1185">Reference proteome</keyword>
<dbReference type="Proteomes" id="UP001472677">
    <property type="component" value="Unassembled WGS sequence"/>
</dbReference>
<accession>A0ABR2EBL8</accession>
<proteinExistence type="predicted"/>
<organism evidence="2 3">
    <name type="scientific">Hibiscus sabdariffa</name>
    <name type="common">roselle</name>
    <dbReference type="NCBI Taxonomy" id="183260"/>
    <lineage>
        <taxon>Eukaryota</taxon>
        <taxon>Viridiplantae</taxon>
        <taxon>Streptophyta</taxon>
        <taxon>Embryophyta</taxon>
        <taxon>Tracheophyta</taxon>
        <taxon>Spermatophyta</taxon>
        <taxon>Magnoliopsida</taxon>
        <taxon>eudicotyledons</taxon>
        <taxon>Gunneridae</taxon>
        <taxon>Pentapetalae</taxon>
        <taxon>rosids</taxon>
        <taxon>malvids</taxon>
        <taxon>Malvales</taxon>
        <taxon>Malvaceae</taxon>
        <taxon>Malvoideae</taxon>
        <taxon>Hibiscus</taxon>
    </lineage>
</organism>
<feature type="region of interest" description="Disordered" evidence="1">
    <location>
        <begin position="1"/>
        <end position="34"/>
    </location>
</feature>
<reference evidence="2 3" key="1">
    <citation type="journal article" date="2024" name="G3 (Bethesda)">
        <title>Genome assembly of Hibiscus sabdariffa L. provides insights into metabolisms of medicinal natural products.</title>
        <authorList>
            <person name="Kim T."/>
        </authorList>
    </citation>
    <scope>NUCLEOTIDE SEQUENCE [LARGE SCALE GENOMIC DNA]</scope>
    <source>
        <strain evidence="2">TK-2024</strain>
        <tissue evidence="2">Old leaves</tissue>
    </source>
</reference>
<name>A0ABR2EBL8_9ROSI</name>
<sequence>MASIEESLMKPSEITEEPLLKPSRITEEPPRTPPVKVALQITPEKMNPPTKSIYETPQSRKKWIAVLFLSYWG</sequence>
<evidence type="ECO:0000313" key="2">
    <source>
        <dbReference type="EMBL" id="KAK8556919.1"/>
    </source>
</evidence>
<evidence type="ECO:0000256" key="1">
    <source>
        <dbReference type="SAM" id="MobiDB-lite"/>
    </source>
</evidence>
<protein>
    <submittedName>
        <fullName evidence="2">Uncharacterized protein</fullName>
    </submittedName>
</protein>
<gene>
    <name evidence="2" type="ORF">V6N12_003308</name>
</gene>
<comment type="caution">
    <text evidence="2">The sequence shown here is derived from an EMBL/GenBank/DDBJ whole genome shotgun (WGS) entry which is preliminary data.</text>
</comment>
<dbReference type="EMBL" id="JBBPBM010000017">
    <property type="protein sequence ID" value="KAK8556919.1"/>
    <property type="molecule type" value="Genomic_DNA"/>
</dbReference>
<evidence type="ECO:0000313" key="3">
    <source>
        <dbReference type="Proteomes" id="UP001472677"/>
    </source>
</evidence>